<evidence type="ECO:0000256" key="1">
    <source>
        <dbReference type="ARBA" id="ARBA00023015"/>
    </source>
</evidence>
<dbReference type="GO" id="GO:0003677">
    <property type="term" value="F:DNA binding"/>
    <property type="evidence" value="ECO:0007669"/>
    <property type="project" value="UniProtKB-KW"/>
</dbReference>
<dbReference type="InterPro" id="IPR023187">
    <property type="entry name" value="Tscrpt_reg_MarR-type_CS"/>
</dbReference>
<dbReference type="AlphaFoldDB" id="A0AAW9DVV1"/>
<comment type="caution">
    <text evidence="5">The sequence shown here is derived from an EMBL/GenBank/DDBJ whole genome shotgun (WGS) entry which is preliminary data.</text>
</comment>
<evidence type="ECO:0000256" key="3">
    <source>
        <dbReference type="ARBA" id="ARBA00023163"/>
    </source>
</evidence>
<gene>
    <name evidence="5" type="ORF">SIL87_19825</name>
</gene>
<protein>
    <submittedName>
        <fullName evidence="5">MarR family transcriptional regulator</fullName>
    </submittedName>
</protein>
<dbReference type="EMBL" id="JAWXYB010000018">
    <property type="protein sequence ID" value="MDX5933006.1"/>
    <property type="molecule type" value="Genomic_DNA"/>
</dbReference>
<dbReference type="PANTHER" id="PTHR33164">
    <property type="entry name" value="TRANSCRIPTIONAL REGULATOR, MARR FAMILY"/>
    <property type="match status" value="1"/>
</dbReference>
<dbReference type="RefSeq" id="WP_319615858.1">
    <property type="nucleotide sequence ID" value="NZ_JAWXYB010000018.1"/>
</dbReference>
<dbReference type="SUPFAM" id="SSF46785">
    <property type="entry name" value="Winged helix' DNA-binding domain"/>
    <property type="match status" value="1"/>
</dbReference>
<feature type="domain" description="HTH marR-type" evidence="4">
    <location>
        <begin position="3"/>
        <end position="141"/>
    </location>
</feature>
<keyword evidence="2" id="KW-0238">DNA-binding</keyword>
<evidence type="ECO:0000256" key="2">
    <source>
        <dbReference type="ARBA" id="ARBA00023125"/>
    </source>
</evidence>
<dbReference type="Pfam" id="PF12802">
    <property type="entry name" value="MarR_2"/>
    <property type="match status" value="1"/>
</dbReference>
<dbReference type="InterPro" id="IPR036390">
    <property type="entry name" value="WH_DNA-bd_sf"/>
</dbReference>
<name>A0AAW9DVV1_ACIAO</name>
<dbReference type="PANTHER" id="PTHR33164:SF43">
    <property type="entry name" value="HTH-TYPE TRANSCRIPTIONAL REPRESSOR YETL"/>
    <property type="match status" value="1"/>
</dbReference>
<keyword evidence="1" id="KW-0805">Transcription regulation</keyword>
<dbReference type="PROSITE" id="PS50995">
    <property type="entry name" value="HTH_MARR_2"/>
    <property type="match status" value="1"/>
</dbReference>
<proteinExistence type="predicted"/>
<dbReference type="Gene3D" id="1.10.10.10">
    <property type="entry name" value="Winged helix-like DNA-binding domain superfamily/Winged helix DNA-binding domain"/>
    <property type="match status" value="1"/>
</dbReference>
<evidence type="ECO:0000313" key="6">
    <source>
        <dbReference type="Proteomes" id="UP001279553"/>
    </source>
</evidence>
<dbReference type="PROSITE" id="PS01117">
    <property type="entry name" value="HTH_MARR_1"/>
    <property type="match status" value="1"/>
</dbReference>
<dbReference type="InterPro" id="IPR039422">
    <property type="entry name" value="MarR/SlyA-like"/>
</dbReference>
<dbReference type="GO" id="GO:0006950">
    <property type="term" value="P:response to stress"/>
    <property type="evidence" value="ECO:0007669"/>
    <property type="project" value="TreeGrafter"/>
</dbReference>
<evidence type="ECO:0000259" key="4">
    <source>
        <dbReference type="PROSITE" id="PS50995"/>
    </source>
</evidence>
<keyword evidence="3" id="KW-0804">Transcription</keyword>
<evidence type="ECO:0000313" key="5">
    <source>
        <dbReference type="EMBL" id="MDX5933006.1"/>
    </source>
</evidence>
<sequence>MAEPRLTEQHYQTLAAFRFALREFLSFSETAAREAGLTPRQHQALLGIKNAQHTGGASIADLATFLVLHHNSTVELVDRLVRADYVTRESDTTDRRRVFLRLTEAGEARLASLSSIHLAELARIGPILKDLLARMTDAAGS</sequence>
<dbReference type="GO" id="GO:0003700">
    <property type="term" value="F:DNA-binding transcription factor activity"/>
    <property type="evidence" value="ECO:0007669"/>
    <property type="project" value="InterPro"/>
</dbReference>
<accession>A0AAW9DVV1</accession>
<dbReference type="InterPro" id="IPR036388">
    <property type="entry name" value="WH-like_DNA-bd_sf"/>
</dbReference>
<dbReference type="SMART" id="SM00347">
    <property type="entry name" value="HTH_MARR"/>
    <property type="match status" value="1"/>
</dbReference>
<dbReference type="Proteomes" id="UP001279553">
    <property type="component" value="Unassembled WGS sequence"/>
</dbReference>
<organism evidence="5 6">
    <name type="scientific">Acidiphilium acidophilum</name>
    <name type="common">Thiobacillus acidophilus</name>
    <dbReference type="NCBI Taxonomy" id="76588"/>
    <lineage>
        <taxon>Bacteria</taxon>
        <taxon>Pseudomonadati</taxon>
        <taxon>Pseudomonadota</taxon>
        <taxon>Alphaproteobacteria</taxon>
        <taxon>Acetobacterales</taxon>
        <taxon>Acidocellaceae</taxon>
        <taxon>Acidiphilium</taxon>
    </lineage>
</organism>
<keyword evidence="6" id="KW-1185">Reference proteome</keyword>
<dbReference type="InterPro" id="IPR000835">
    <property type="entry name" value="HTH_MarR-typ"/>
</dbReference>
<reference evidence="5 6" key="1">
    <citation type="submission" date="2023-11" db="EMBL/GenBank/DDBJ databases">
        <title>MicrobeMod: A computational toolkit for identifying prokaryotic methylation and restriction-modification with nanopore sequencing.</title>
        <authorList>
            <person name="Crits-Christoph A."/>
            <person name="Kang S.C."/>
            <person name="Lee H."/>
            <person name="Ostrov N."/>
        </authorList>
    </citation>
    <scope>NUCLEOTIDE SEQUENCE [LARGE SCALE GENOMIC DNA]</scope>
    <source>
        <strain evidence="5 6">DSMZ 700</strain>
    </source>
</reference>